<evidence type="ECO:0000256" key="5">
    <source>
        <dbReference type="ARBA" id="ARBA00023077"/>
    </source>
</evidence>
<keyword evidence="11" id="KW-0732">Signal</keyword>
<keyword evidence="7 8" id="KW-0998">Cell outer membrane</keyword>
<evidence type="ECO:0000256" key="6">
    <source>
        <dbReference type="ARBA" id="ARBA00023136"/>
    </source>
</evidence>
<keyword evidence="3 8" id="KW-1134">Transmembrane beta strand</keyword>
<dbReference type="Gene3D" id="2.170.130.10">
    <property type="entry name" value="TonB-dependent receptor, plug domain"/>
    <property type="match status" value="1"/>
</dbReference>
<dbReference type="EMBL" id="JBELQC010000001">
    <property type="protein sequence ID" value="MFL9839664.1"/>
    <property type="molecule type" value="Genomic_DNA"/>
</dbReference>
<dbReference type="InterPro" id="IPR012910">
    <property type="entry name" value="Plug_dom"/>
</dbReference>
<evidence type="ECO:0000256" key="10">
    <source>
        <dbReference type="SAM" id="MobiDB-lite"/>
    </source>
</evidence>
<dbReference type="InterPro" id="IPR039426">
    <property type="entry name" value="TonB-dep_rcpt-like"/>
</dbReference>
<evidence type="ECO:0000256" key="11">
    <source>
        <dbReference type="SAM" id="SignalP"/>
    </source>
</evidence>
<keyword evidence="14" id="KW-0675">Receptor</keyword>
<evidence type="ECO:0000256" key="1">
    <source>
        <dbReference type="ARBA" id="ARBA00004571"/>
    </source>
</evidence>
<evidence type="ECO:0000259" key="12">
    <source>
        <dbReference type="Pfam" id="PF00593"/>
    </source>
</evidence>
<evidence type="ECO:0000256" key="3">
    <source>
        <dbReference type="ARBA" id="ARBA00022452"/>
    </source>
</evidence>
<dbReference type="Pfam" id="PF00593">
    <property type="entry name" value="TonB_dep_Rec_b-barrel"/>
    <property type="match status" value="1"/>
</dbReference>
<keyword evidence="6 8" id="KW-0472">Membrane</keyword>
<proteinExistence type="inferred from homology"/>
<protein>
    <submittedName>
        <fullName evidence="14">TonB-dependent receptor</fullName>
    </submittedName>
</protein>
<evidence type="ECO:0000256" key="4">
    <source>
        <dbReference type="ARBA" id="ARBA00022692"/>
    </source>
</evidence>
<evidence type="ECO:0000256" key="7">
    <source>
        <dbReference type="ARBA" id="ARBA00023237"/>
    </source>
</evidence>
<dbReference type="SUPFAM" id="SSF56935">
    <property type="entry name" value="Porins"/>
    <property type="match status" value="1"/>
</dbReference>
<comment type="subcellular location">
    <subcellularLocation>
        <location evidence="1 8">Cell outer membrane</location>
        <topology evidence="1 8">Multi-pass membrane protein</topology>
    </subcellularLocation>
</comment>
<dbReference type="Pfam" id="PF07715">
    <property type="entry name" value="Plug"/>
    <property type="match status" value="1"/>
</dbReference>
<dbReference type="InterPro" id="IPR037066">
    <property type="entry name" value="Plug_dom_sf"/>
</dbReference>
<feature type="domain" description="TonB-dependent receptor-like beta-barrel" evidence="12">
    <location>
        <begin position="283"/>
        <end position="688"/>
    </location>
</feature>
<evidence type="ECO:0000259" key="13">
    <source>
        <dbReference type="Pfam" id="PF07715"/>
    </source>
</evidence>
<dbReference type="Gene3D" id="2.40.170.20">
    <property type="entry name" value="TonB-dependent receptor, beta-barrel domain"/>
    <property type="match status" value="1"/>
</dbReference>
<comment type="similarity">
    <text evidence="8 9">Belongs to the TonB-dependent receptor family.</text>
</comment>
<comment type="caution">
    <text evidence="14">The sequence shown here is derived from an EMBL/GenBank/DDBJ whole genome shotgun (WGS) entry which is preliminary data.</text>
</comment>
<keyword evidence="5 9" id="KW-0798">TonB box</keyword>
<keyword evidence="2 8" id="KW-0813">Transport</keyword>
<feature type="region of interest" description="Disordered" evidence="10">
    <location>
        <begin position="20"/>
        <end position="40"/>
    </location>
</feature>
<gene>
    <name evidence="14" type="ORF">ABS767_01700</name>
</gene>
<evidence type="ECO:0000256" key="2">
    <source>
        <dbReference type="ARBA" id="ARBA00022448"/>
    </source>
</evidence>
<accession>A0ABW8YHK0</accession>
<organism evidence="14 15">
    <name type="scientific">Sphingomonas plantiphila</name>
    <dbReference type="NCBI Taxonomy" id="3163295"/>
    <lineage>
        <taxon>Bacteria</taxon>
        <taxon>Pseudomonadati</taxon>
        <taxon>Pseudomonadota</taxon>
        <taxon>Alphaproteobacteria</taxon>
        <taxon>Sphingomonadales</taxon>
        <taxon>Sphingomonadaceae</taxon>
        <taxon>Sphingomonas</taxon>
    </lineage>
</organism>
<keyword evidence="15" id="KW-1185">Reference proteome</keyword>
<evidence type="ECO:0000313" key="14">
    <source>
        <dbReference type="EMBL" id="MFL9839664.1"/>
    </source>
</evidence>
<keyword evidence="4 8" id="KW-0812">Transmembrane</keyword>
<dbReference type="PANTHER" id="PTHR30069">
    <property type="entry name" value="TONB-DEPENDENT OUTER MEMBRANE RECEPTOR"/>
    <property type="match status" value="1"/>
</dbReference>
<dbReference type="RefSeq" id="WP_408076631.1">
    <property type="nucleotide sequence ID" value="NZ_JBELQC010000001.1"/>
</dbReference>
<feature type="signal peptide" evidence="11">
    <location>
        <begin position="1"/>
        <end position="20"/>
    </location>
</feature>
<name>A0ABW8YHK0_9SPHN</name>
<dbReference type="PROSITE" id="PS52016">
    <property type="entry name" value="TONB_DEPENDENT_REC_3"/>
    <property type="match status" value="1"/>
</dbReference>
<evidence type="ECO:0000256" key="9">
    <source>
        <dbReference type="RuleBase" id="RU003357"/>
    </source>
</evidence>
<dbReference type="PANTHER" id="PTHR30069:SF40">
    <property type="entry name" value="TONB-DEPENDENT RECEPTOR NMB0964-RELATED"/>
    <property type="match status" value="1"/>
</dbReference>
<sequence>MKFSAAALLATTILAAPALAQTSDHEARDRSSRSAVHGDTTEEVVISAPGIAQLDLLAGTSVVSGDELVRDLRGQIGDSLTKVPGVSATSFSPGASRPVLRGFQGERVRVLSDGLGTLDVSNTSSDHAVSIDPLTAERIEVLRGPAVLLFGSQAIGGAVNVLDRRIPRAVPENLIHVDAVGTYGSAADERSGGAAVDFRLSPQIVAHIDGSYRKTDDVRVGGYVLSAPLRAEQLAIADEETAEGHLDEAAEATENANRRGRLPNSATRTYTLGAGVALINEGGNLGFSVGYYDTNYGVPARPGAEHDHGAGGGAHEEEGDVTIALKQFRADLRGEVQLGGFIDTLRVRAGYSDYEHTEFEGADVGTRFFAEGFEGRLELVQQNRGGWRGVTGFQGFTRKFDAIGEEAFVPKNTTDQYGLFTLQEVDLGAIGLEGALRYEHTNVSTAAVRLGLDDPAQFAAVNRNFDAVSGAIGVSLEVAPRVKIGVNASRAVRAPAAEELFSNGIHVATQAYELGDPNFRTEKSWGGEVYARGTAGPVRFQLAGYANWFTDYIYEADTGLEIDDVPVFQYRQSDARYAGVEGEISAMFIKGAEGAFSLGGNLVADYVDARLEDGSAVPRIPPFRVLAGIDASQGQLGARVEVEHVVRQTRVAAFETETPAFTLVNASVTWHPFGEARETSLILSADNLFDVDARRHASFTKDFVPLAGRDIRVAARISF</sequence>
<dbReference type="Proteomes" id="UP001629244">
    <property type="component" value="Unassembled WGS sequence"/>
</dbReference>
<reference evidence="14 15" key="1">
    <citation type="submission" date="2024-06" db="EMBL/GenBank/DDBJ databases">
        <authorList>
            <person name="Kaempfer P."/>
            <person name="Viver T."/>
        </authorList>
    </citation>
    <scope>NUCLEOTIDE SEQUENCE [LARGE SCALE GENOMIC DNA]</scope>
    <source>
        <strain evidence="14 15">ST-64</strain>
    </source>
</reference>
<evidence type="ECO:0000313" key="15">
    <source>
        <dbReference type="Proteomes" id="UP001629244"/>
    </source>
</evidence>
<dbReference type="InterPro" id="IPR036942">
    <property type="entry name" value="Beta-barrel_TonB_sf"/>
</dbReference>
<feature type="domain" description="TonB-dependent receptor plug" evidence="13">
    <location>
        <begin position="55"/>
        <end position="158"/>
    </location>
</feature>
<feature type="chain" id="PRO_5045931438" evidence="11">
    <location>
        <begin position="21"/>
        <end position="719"/>
    </location>
</feature>
<feature type="compositionally biased region" description="Basic and acidic residues" evidence="10">
    <location>
        <begin position="23"/>
        <end position="32"/>
    </location>
</feature>
<dbReference type="InterPro" id="IPR000531">
    <property type="entry name" value="Beta-barrel_TonB"/>
</dbReference>
<evidence type="ECO:0000256" key="8">
    <source>
        <dbReference type="PROSITE-ProRule" id="PRU01360"/>
    </source>
</evidence>